<keyword evidence="3" id="KW-1185">Reference proteome</keyword>
<name>A0ABS2LIS5_9CELL</name>
<reference evidence="2 3" key="1">
    <citation type="submission" date="2021-01" db="EMBL/GenBank/DDBJ databases">
        <title>Sequencing the genomes of 1000 actinobacteria strains.</title>
        <authorList>
            <person name="Klenk H.-P."/>
        </authorList>
    </citation>
    <scope>NUCLEOTIDE SEQUENCE [LARGE SCALE GENOMIC DNA]</scope>
    <source>
        <strain evidence="2 3">DSM 46000</strain>
    </source>
</reference>
<evidence type="ECO:0000313" key="3">
    <source>
        <dbReference type="Proteomes" id="UP000698059"/>
    </source>
</evidence>
<evidence type="ECO:0000313" key="2">
    <source>
        <dbReference type="EMBL" id="MBM7480167.1"/>
    </source>
</evidence>
<dbReference type="Pfam" id="PF06114">
    <property type="entry name" value="Peptidase_M78"/>
    <property type="match status" value="1"/>
</dbReference>
<accession>A0ABS2LIS5</accession>
<gene>
    <name evidence="2" type="ORF">JOD49_003087</name>
</gene>
<feature type="domain" description="IrrE N-terminal-like" evidence="1">
    <location>
        <begin position="11"/>
        <end position="110"/>
    </location>
</feature>
<dbReference type="RefSeq" id="WP_205307980.1">
    <property type="nucleotide sequence ID" value="NZ_BAAAVF010000007.1"/>
</dbReference>
<dbReference type="InterPro" id="IPR010359">
    <property type="entry name" value="IrrE_HExxH"/>
</dbReference>
<dbReference type="Gene3D" id="1.10.10.2910">
    <property type="match status" value="1"/>
</dbReference>
<protein>
    <submittedName>
        <fullName evidence="2">Zn-dependent peptidase ImmA (M78 family)</fullName>
    </submittedName>
</protein>
<evidence type="ECO:0000259" key="1">
    <source>
        <dbReference type="Pfam" id="PF06114"/>
    </source>
</evidence>
<comment type="caution">
    <text evidence="2">The sequence shown here is derived from an EMBL/GenBank/DDBJ whole genome shotgun (WGS) entry which is preliminary data.</text>
</comment>
<proteinExistence type="predicted"/>
<dbReference type="Proteomes" id="UP000698059">
    <property type="component" value="Unassembled WGS sequence"/>
</dbReference>
<dbReference type="EMBL" id="JAFBBO010000001">
    <property type="protein sequence ID" value="MBM7480167.1"/>
    <property type="molecule type" value="Genomic_DNA"/>
</dbReference>
<organism evidence="2 3">
    <name type="scientific">Oerskovia jenensis</name>
    <dbReference type="NCBI Taxonomy" id="162169"/>
    <lineage>
        <taxon>Bacteria</taxon>
        <taxon>Bacillati</taxon>
        <taxon>Actinomycetota</taxon>
        <taxon>Actinomycetes</taxon>
        <taxon>Micrococcales</taxon>
        <taxon>Cellulomonadaceae</taxon>
        <taxon>Oerskovia</taxon>
    </lineage>
</organism>
<sequence>MEDLEKVAHELGLRIKYVNLGRRHGEVHSSGLVFINDHRPVKAMRITLAHEIGHYAHGHERAGDRCRLEWQERQAQTYAARLLISPEEYARAEATYGEHVGSLAKELNVTPLHIELWRLDYMRAPRRHLRAV</sequence>